<dbReference type="Pfam" id="PF23559">
    <property type="entry name" value="WHD_DRP"/>
    <property type="match status" value="1"/>
</dbReference>
<dbReference type="InterPro" id="IPR002182">
    <property type="entry name" value="NB-ARC"/>
</dbReference>
<dbReference type="InterPro" id="IPR042197">
    <property type="entry name" value="Apaf_helical"/>
</dbReference>
<evidence type="ECO:0000313" key="12">
    <source>
        <dbReference type="EMBL" id="VAH72693.1"/>
    </source>
</evidence>
<name>A0A9R1QB79_TRITD</name>
<dbReference type="PANTHER" id="PTHR23155">
    <property type="entry name" value="DISEASE RESISTANCE PROTEIN RP"/>
    <property type="match status" value="1"/>
</dbReference>
<dbReference type="GO" id="GO:0002758">
    <property type="term" value="P:innate immune response-activating signaling pathway"/>
    <property type="evidence" value="ECO:0007669"/>
    <property type="project" value="UniProtKB-ARBA"/>
</dbReference>
<gene>
    <name evidence="12" type="ORF">TRITD_3Bv1G027480</name>
</gene>
<keyword evidence="7" id="KW-0812">Transmembrane</keyword>
<dbReference type="Proteomes" id="UP000324705">
    <property type="component" value="Chromosome 3B"/>
</dbReference>
<dbReference type="Gene3D" id="1.20.5.4130">
    <property type="match status" value="1"/>
</dbReference>
<dbReference type="InterPro" id="IPR058922">
    <property type="entry name" value="WHD_DRP"/>
</dbReference>
<keyword evidence="13" id="KW-1185">Reference proteome</keyword>
<dbReference type="CDD" id="cd14798">
    <property type="entry name" value="RX-CC_like"/>
    <property type="match status" value="1"/>
</dbReference>
<evidence type="ECO:0000256" key="2">
    <source>
        <dbReference type="ARBA" id="ARBA00022614"/>
    </source>
</evidence>
<evidence type="ECO:0000256" key="1">
    <source>
        <dbReference type="ARBA" id="ARBA00008894"/>
    </source>
</evidence>
<dbReference type="InterPro" id="IPR038005">
    <property type="entry name" value="RX-like_CC"/>
</dbReference>
<feature type="domain" description="Disease resistance N-terminal" evidence="9">
    <location>
        <begin position="7"/>
        <end position="95"/>
    </location>
</feature>
<evidence type="ECO:0000259" key="10">
    <source>
        <dbReference type="Pfam" id="PF23559"/>
    </source>
</evidence>
<keyword evidence="3" id="KW-0677">Repeat</keyword>
<dbReference type="EMBL" id="LT934116">
    <property type="protein sequence ID" value="VAH72693.1"/>
    <property type="molecule type" value="Genomic_DNA"/>
</dbReference>
<keyword evidence="6" id="KW-0175">Coiled coil</keyword>
<dbReference type="SUPFAM" id="SSF52540">
    <property type="entry name" value="P-loop containing nucleoside triphosphate hydrolases"/>
    <property type="match status" value="1"/>
</dbReference>
<keyword evidence="5" id="KW-0611">Plant defense</keyword>
<dbReference type="PANTHER" id="PTHR23155:SF1181">
    <property type="entry name" value="OS08G0170200 PROTEIN"/>
    <property type="match status" value="1"/>
</dbReference>
<feature type="domain" description="Disease resistance R13L4/SHOC-2-like LRR" evidence="11">
    <location>
        <begin position="556"/>
        <end position="918"/>
    </location>
</feature>
<evidence type="ECO:0000313" key="13">
    <source>
        <dbReference type="Proteomes" id="UP000324705"/>
    </source>
</evidence>
<dbReference type="Gramene" id="TRITD3Bv1G027480.6">
    <property type="protein sequence ID" value="TRITD3Bv1G027480.6"/>
    <property type="gene ID" value="TRITD3Bv1G027480"/>
</dbReference>
<dbReference type="Pfam" id="PF00931">
    <property type="entry name" value="NB-ARC"/>
    <property type="match status" value="1"/>
</dbReference>
<organism evidence="12 13">
    <name type="scientific">Triticum turgidum subsp. durum</name>
    <name type="common">Durum wheat</name>
    <name type="synonym">Triticum durum</name>
    <dbReference type="NCBI Taxonomy" id="4567"/>
    <lineage>
        <taxon>Eukaryota</taxon>
        <taxon>Viridiplantae</taxon>
        <taxon>Streptophyta</taxon>
        <taxon>Embryophyta</taxon>
        <taxon>Tracheophyta</taxon>
        <taxon>Spermatophyta</taxon>
        <taxon>Magnoliopsida</taxon>
        <taxon>Liliopsida</taxon>
        <taxon>Poales</taxon>
        <taxon>Poaceae</taxon>
        <taxon>BOP clade</taxon>
        <taxon>Pooideae</taxon>
        <taxon>Triticodae</taxon>
        <taxon>Triticeae</taxon>
        <taxon>Triticinae</taxon>
        <taxon>Triticum</taxon>
    </lineage>
</organism>
<sequence length="980" mass="111150">MQVVTGAMGALIPKLFQLLNEEYKLQKGVKQDVEFLTKELPSMHEALRKVADVPWDKLDKQVKIWADEVRELSYVMEDVVDSFIASVEGSEPAANSNKLKELLKKMGNLLPRGKARRKIAKKIKGIKIQVKEVAERRDRYGVNGAVANLAAAPPTVDPRLLALFKEEKELVGIDVAMDEITKKLTDGDGDGDVPKQQLKILSIFGIGGLGKTAVAKVVHQVLQEKFMLKAFVSVGQKPDVKKVLRDIFLELDKEGYKKSNAQKLDEKKLIVELRKLLENKRYFIVIDDTWDVESRNIISCALKDSNCGSKIITTARSLKVARKSGEAYQLKPLSPSNSEKLLYMRLYGGKSKCPIDHPLEISKKIIQRCGGVPLAILTIASLLDGKVKEDWSKVYDSIGFGHGKNQVVDNTRKILLFSYYDLPYYLRPCFLYLSIYPEDYTINKETLIWKWSAEGFIKEEPGIGQYELGERYFSELVNRSMIQPIWGGHGSCFVTGCRVHDLVLDMICLLSNEENFVRVWDVNDQRTSRQSNSRRLAIHKIVLEQDDSLANMFTPQLRSFSATGCDFHVMPSLTSFGALRVLDMEDCSFNGDDTYHLDHLGSFLHLRYLGLWRIDKVPEKIGNLKFLQTLDLGATRIKELPQSFGLLRQLKRLHFGVAEGIVGMHLLGNLTSLEDLQLRFRTWSPEFVVELRKLTMLRNLKLFTYKDLDDSQVKALVKSLGKLQEIQILDIYSAINVSIGPQGWEGYVPPRQLREFRLRMEKDMLPVWINPSLVQNLTSLCFNLKEVKARDMEILGSFPELVALRLTDLFLGLSEPQDFLPDVMGGLFPKLRYLSTPAPLRFLQGAMPSLESLDYTYLHVDQLKRDTNFVFEFGSWENLPSLQKVEAIILIGTAQENEDEAVVALELAASQHPNRPKLHLLSKQAPPQSISASTIICLHLQLMNGGHQELVPLLNRCTWIFCFFFLPSSGIVISYLSFFT</sequence>
<evidence type="ECO:0000259" key="8">
    <source>
        <dbReference type="Pfam" id="PF00931"/>
    </source>
</evidence>
<keyword evidence="7" id="KW-1133">Transmembrane helix</keyword>
<evidence type="ECO:0000259" key="11">
    <source>
        <dbReference type="Pfam" id="PF23598"/>
    </source>
</evidence>
<dbReference type="GO" id="GO:0043531">
    <property type="term" value="F:ADP binding"/>
    <property type="evidence" value="ECO:0007669"/>
    <property type="project" value="InterPro"/>
</dbReference>
<dbReference type="InterPro" id="IPR055414">
    <property type="entry name" value="LRR_R13L4/SHOC2-like"/>
</dbReference>
<dbReference type="SUPFAM" id="SSF52047">
    <property type="entry name" value="RNI-like"/>
    <property type="match status" value="1"/>
</dbReference>
<dbReference type="Pfam" id="PF18052">
    <property type="entry name" value="Rx_N"/>
    <property type="match status" value="1"/>
</dbReference>
<dbReference type="InterPro" id="IPR032675">
    <property type="entry name" value="LRR_dom_sf"/>
</dbReference>
<evidence type="ECO:0000256" key="6">
    <source>
        <dbReference type="ARBA" id="ARBA00023054"/>
    </source>
</evidence>
<dbReference type="AlphaFoldDB" id="A0A9R1QB79"/>
<dbReference type="FunFam" id="1.10.10.10:FF:000322">
    <property type="entry name" value="Probable disease resistance protein At1g63360"/>
    <property type="match status" value="1"/>
</dbReference>
<keyword evidence="2" id="KW-0433">Leucine-rich repeat</keyword>
<feature type="domain" description="Disease resistance protein winged helix" evidence="10">
    <location>
        <begin position="435"/>
        <end position="507"/>
    </location>
</feature>
<reference evidence="12 13" key="1">
    <citation type="submission" date="2017-09" db="EMBL/GenBank/DDBJ databases">
        <authorList>
            <consortium name="International Durum Wheat Genome Sequencing Consortium (IDWGSC)"/>
            <person name="Milanesi L."/>
        </authorList>
    </citation>
    <scope>NUCLEOTIDE SEQUENCE [LARGE SCALE GENOMIC DNA]</scope>
    <source>
        <strain evidence="13">cv. Svevo</strain>
    </source>
</reference>
<dbReference type="Gene3D" id="1.10.8.430">
    <property type="entry name" value="Helical domain of apoptotic protease-activating factors"/>
    <property type="match status" value="1"/>
</dbReference>
<dbReference type="OMA" id="WITNEGM"/>
<accession>A0A9R1QB79</accession>
<evidence type="ECO:0000256" key="3">
    <source>
        <dbReference type="ARBA" id="ARBA00022737"/>
    </source>
</evidence>
<keyword evidence="4" id="KW-0547">Nucleotide-binding</keyword>
<keyword evidence="7" id="KW-0472">Membrane</keyword>
<protein>
    <submittedName>
        <fullName evidence="12">Uncharacterized protein</fullName>
    </submittedName>
</protein>
<dbReference type="GO" id="GO:0009626">
    <property type="term" value="P:plant-type hypersensitive response"/>
    <property type="evidence" value="ECO:0007669"/>
    <property type="project" value="UniProtKB-ARBA"/>
</dbReference>
<feature type="transmembrane region" description="Helical" evidence="7">
    <location>
        <begin position="958"/>
        <end position="978"/>
    </location>
</feature>
<dbReference type="Gene3D" id="3.80.10.10">
    <property type="entry name" value="Ribonuclease Inhibitor"/>
    <property type="match status" value="1"/>
</dbReference>
<dbReference type="InterPro" id="IPR041118">
    <property type="entry name" value="Rx_N"/>
</dbReference>
<dbReference type="Gene3D" id="3.40.50.300">
    <property type="entry name" value="P-loop containing nucleotide triphosphate hydrolases"/>
    <property type="match status" value="1"/>
</dbReference>
<comment type="similarity">
    <text evidence="1">Belongs to the disease resistance NB-LRR family.</text>
</comment>
<evidence type="ECO:0000256" key="4">
    <source>
        <dbReference type="ARBA" id="ARBA00022741"/>
    </source>
</evidence>
<dbReference type="PRINTS" id="PR00364">
    <property type="entry name" value="DISEASERSIST"/>
</dbReference>
<proteinExistence type="inferred from homology"/>
<dbReference type="Gene3D" id="1.10.10.10">
    <property type="entry name" value="Winged helix-like DNA-binding domain superfamily/Winged helix DNA-binding domain"/>
    <property type="match status" value="1"/>
</dbReference>
<evidence type="ECO:0000259" key="9">
    <source>
        <dbReference type="Pfam" id="PF18052"/>
    </source>
</evidence>
<dbReference type="Pfam" id="PF23598">
    <property type="entry name" value="LRR_14"/>
    <property type="match status" value="1"/>
</dbReference>
<evidence type="ECO:0000256" key="7">
    <source>
        <dbReference type="SAM" id="Phobius"/>
    </source>
</evidence>
<feature type="domain" description="NB-ARC" evidence="8">
    <location>
        <begin position="195"/>
        <end position="340"/>
    </location>
</feature>
<evidence type="ECO:0000256" key="5">
    <source>
        <dbReference type="ARBA" id="ARBA00022821"/>
    </source>
</evidence>
<dbReference type="InterPro" id="IPR027417">
    <property type="entry name" value="P-loop_NTPase"/>
</dbReference>
<dbReference type="InterPro" id="IPR036388">
    <property type="entry name" value="WH-like_DNA-bd_sf"/>
</dbReference>
<dbReference type="GO" id="GO:0042742">
    <property type="term" value="P:defense response to bacterium"/>
    <property type="evidence" value="ECO:0007669"/>
    <property type="project" value="UniProtKB-ARBA"/>
</dbReference>
<dbReference type="InterPro" id="IPR044974">
    <property type="entry name" value="Disease_R_plants"/>
</dbReference>